<evidence type="ECO:0000256" key="3">
    <source>
        <dbReference type="RuleBase" id="RU000383"/>
    </source>
</evidence>
<sequence length="427" mass="46405">MTRPSKQYKLTPRLIRVDGGSVLKKHKDTDTHNFVHEKCRDTLFIKPASWVKAGINTSLPSRSIASQEYGKHTCSDAQDGNDLFLDDDSPAGGLADSRLAADDGLLLLDRDDEYVALMLSKEGAGAGAGACGEELDEWTKAARAVCVDWIVKTNARFLFSGKTAYVAVTYLDRFLAQRRVDRGKEWALQLLSVACLSLAAKVEEHRVPRLPEFRPDEYDFDSASILRMELLVLGTLKWQMIAGTPFPYLSCFASRFRHDERRAIVLRAVKCIFASIKVMSSVEYQPSTMALASILVARGGREGTGTAPSLEEELKAILGSSWQQLHTGHVYSCYSVMIQEEGRSTQSSREVAASSGVSAAAPAGSPGTSVAMAVAADDNNAIATASADNNKRRRGAGLDSCDCAIIAADWSPLRCYLQQWLAVLGGV</sequence>
<dbReference type="AlphaFoldDB" id="M8C059"/>
<evidence type="ECO:0000256" key="2">
    <source>
        <dbReference type="ARBA" id="ARBA00023306"/>
    </source>
</evidence>
<dbReference type="SUPFAM" id="SSF47954">
    <property type="entry name" value="Cyclin-like"/>
    <property type="match status" value="1"/>
</dbReference>
<proteinExistence type="inferred from homology"/>
<dbReference type="InterPro" id="IPR013763">
    <property type="entry name" value="Cyclin-like_dom"/>
</dbReference>
<dbReference type="CDD" id="cd20544">
    <property type="entry name" value="CYCLIN_AtCycD-like_rpt2"/>
    <property type="match status" value="1"/>
</dbReference>
<keyword evidence="2" id="KW-0131">Cell cycle</keyword>
<comment type="similarity">
    <text evidence="3">Belongs to the cyclin family.</text>
</comment>
<dbReference type="Pfam" id="PF00134">
    <property type="entry name" value="Cyclin_N"/>
    <property type="match status" value="1"/>
</dbReference>
<dbReference type="InterPro" id="IPR006671">
    <property type="entry name" value="Cyclin_N"/>
</dbReference>
<keyword evidence="3" id="KW-0195">Cyclin</keyword>
<feature type="domain" description="Cyclin-like" evidence="4">
    <location>
        <begin position="148"/>
        <end position="234"/>
    </location>
</feature>
<evidence type="ECO:0000259" key="4">
    <source>
        <dbReference type="SMART" id="SM00385"/>
    </source>
</evidence>
<name>M8C059_AEGTA</name>
<dbReference type="InterPro" id="IPR039361">
    <property type="entry name" value="Cyclin"/>
</dbReference>
<dbReference type="SMART" id="SM00385">
    <property type="entry name" value="CYCLIN"/>
    <property type="match status" value="1"/>
</dbReference>
<protein>
    <recommendedName>
        <fullName evidence="4">Cyclin-like domain-containing protein</fullName>
    </recommendedName>
</protein>
<accession>M8C059</accession>
<dbReference type="InterPro" id="IPR036915">
    <property type="entry name" value="Cyclin-like_sf"/>
</dbReference>
<organism evidence="5">
    <name type="scientific">Aegilops tauschii</name>
    <name type="common">Tausch's goatgrass</name>
    <name type="synonym">Aegilops squarrosa</name>
    <dbReference type="NCBI Taxonomy" id="37682"/>
    <lineage>
        <taxon>Eukaryota</taxon>
        <taxon>Viridiplantae</taxon>
        <taxon>Streptophyta</taxon>
        <taxon>Embryophyta</taxon>
        <taxon>Tracheophyta</taxon>
        <taxon>Spermatophyta</taxon>
        <taxon>Magnoliopsida</taxon>
        <taxon>Liliopsida</taxon>
        <taxon>Poales</taxon>
        <taxon>Poaceae</taxon>
        <taxon>BOP clade</taxon>
        <taxon>Pooideae</taxon>
        <taxon>Triticodae</taxon>
        <taxon>Triticeae</taxon>
        <taxon>Triticinae</taxon>
        <taxon>Aegilops</taxon>
    </lineage>
</organism>
<dbReference type="PANTHER" id="PTHR10177">
    <property type="entry name" value="CYCLINS"/>
    <property type="match status" value="1"/>
</dbReference>
<dbReference type="EnsemblPlants" id="EMT12464">
    <property type="protein sequence ID" value="EMT12464"/>
    <property type="gene ID" value="F775_21622"/>
</dbReference>
<evidence type="ECO:0000313" key="5">
    <source>
        <dbReference type="EnsemblPlants" id="EMT12464"/>
    </source>
</evidence>
<evidence type="ECO:0000256" key="1">
    <source>
        <dbReference type="ARBA" id="ARBA00022618"/>
    </source>
</evidence>
<dbReference type="Gene3D" id="1.10.472.10">
    <property type="entry name" value="Cyclin-like"/>
    <property type="match status" value="2"/>
</dbReference>
<dbReference type="GO" id="GO:0051301">
    <property type="term" value="P:cell division"/>
    <property type="evidence" value="ECO:0007669"/>
    <property type="project" value="UniProtKB-KW"/>
</dbReference>
<keyword evidence="1" id="KW-0132">Cell division</keyword>
<dbReference type="CDD" id="cd20543">
    <property type="entry name" value="CYCLIN_AtCycD-like_rpt1"/>
    <property type="match status" value="1"/>
</dbReference>
<reference evidence="5" key="1">
    <citation type="submission" date="2015-06" db="UniProtKB">
        <authorList>
            <consortium name="EnsemblPlants"/>
        </authorList>
    </citation>
    <scope>IDENTIFICATION</scope>
</reference>